<dbReference type="STRING" id="1246637.MTBBW1_2010014"/>
<evidence type="ECO:0000313" key="1">
    <source>
        <dbReference type="EMBL" id="SLM29905.1"/>
    </source>
</evidence>
<dbReference type="EMBL" id="FWEV01000115">
    <property type="protein sequence ID" value="SLM29905.1"/>
    <property type="molecule type" value="Genomic_DNA"/>
</dbReference>
<dbReference type="InterPro" id="IPR027304">
    <property type="entry name" value="Trigger_fact/SurA_dom_sf"/>
</dbReference>
<gene>
    <name evidence="1" type="ORF">MTBBW1_2010014</name>
</gene>
<protein>
    <recommendedName>
        <fullName evidence="3">Peptidylprolyl isomerase</fullName>
    </recommendedName>
</protein>
<dbReference type="Gene3D" id="6.10.140.970">
    <property type="match status" value="1"/>
</dbReference>
<reference evidence="1 2" key="1">
    <citation type="submission" date="2017-03" db="EMBL/GenBank/DDBJ databases">
        <authorList>
            <person name="Afonso C.L."/>
            <person name="Miller P.J."/>
            <person name="Scott M.A."/>
            <person name="Spackman E."/>
            <person name="Goraichik I."/>
            <person name="Dimitrov K.M."/>
            <person name="Suarez D.L."/>
            <person name="Swayne D.E."/>
        </authorList>
    </citation>
    <scope>NUCLEOTIDE SEQUENCE [LARGE SCALE GENOMIC DNA]</scope>
    <source>
        <strain evidence="1">PRJEB14757</strain>
    </source>
</reference>
<sequence>MMIWSFSSRKGDIRDDENQMENRSFLLMLLGTVGGCDTNREPASAVKSGDVVATINEYDITLPEFNALMKFESEVDPEFQITMGSRKKFLDYLIQKELYIQEASKLKLDQKDAFIRTIEKYWESTLIRHLLDLKNREFRENVLVTQDEIEAFYSENREHFNDEPLEAVEDRIRKSISGKRIAAMNQEWTDKLRDTAKIKINEAFIQENGSDMGSEEAAKAAE</sequence>
<proteinExistence type="predicted"/>
<accession>A0A1W1HBZ5</accession>
<dbReference type="SUPFAM" id="SSF109998">
    <property type="entry name" value="Triger factor/SurA peptide-binding domain-like"/>
    <property type="match status" value="1"/>
</dbReference>
<dbReference type="Gene3D" id="1.10.8.1040">
    <property type="match status" value="1"/>
</dbReference>
<name>A0A1W1HBZ5_9BACT</name>
<evidence type="ECO:0008006" key="3">
    <source>
        <dbReference type="Google" id="ProtNLM"/>
    </source>
</evidence>
<evidence type="ECO:0000313" key="2">
    <source>
        <dbReference type="Proteomes" id="UP000191931"/>
    </source>
</evidence>
<dbReference type="Proteomes" id="UP000191931">
    <property type="component" value="Unassembled WGS sequence"/>
</dbReference>
<dbReference type="AlphaFoldDB" id="A0A1W1HBZ5"/>
<keyword evidence="2" id="KW-1185">Reference proteome</keyword>
<organism evidence="1 2">
    <name type="scientific">Desulfamplus magnetovallimortis</name>
    <dbReference type="NCBI Taxonomy" id="1246637"/>
    <lineage>
        <taxon>Bacteria</taxon>
        <taxon>Pseudomonadati</taxon>
        <taxon>Thermodesulfobacteriota</taxon>
        <taxon>Desulfobacteria</taxon>
        <taxon>Desulfobacterales</taxon>
        <taxon>Desulfobacteraceae</taxon>
        <taxon>Desulfamplus</taxon>
    </lineage>
</organism>